<evidence type="ECO:0000313" key="2">
    <source>
        <dbReference type="EMBL" id="MBC2607116.1"/>
    </source>
</evidence>
<dbReference type="AlphaFoldDB" id="A0A7X1E999"/>
<proteinExistence type="predicted"/>
<keyword evidence="2" id="KW-0808">Transferase</keyword>
<organism evidence="2 3">
    <name type="scientific">Pelagicoccus albus</name>
    <dbReference type="NCBI Taxonomy" id="415222"/>
    <lineage>
        <taxon>Bacteria</taxon>
        <taxon>Pseudomonadati</taxon>
        <taxon>Verrucomicrobiota</taxon>
        <taxon>Opitutia</taxon>
        <taxon>Puniceicoccales</taxon>
        <taxon>Pelagicoccaceae</taxon>
        <taxon>Pelagicoccus</taxon>
    </lineage>
</organism>
<dbReference type="Gene3D" id="3.10.490.10">
    <property type="entry name" value="Gamma-glutamyl cyclotransferase-like"/>
    <property type="match status" value="1"/>
</dbReference>
<dbReference type="EMBL" id="JACHVC010000012">
    <property type="protein sequence ID" value="MBC2607116.1"/>
    <property type="molecule type" value="Genomic_DNA"/>
</dbReference>
<dbReference type="RefSeq" id="WP_185660976.1">
    <property type="nucleotide sequence ID" value="NZ_CAWPOO010000012.1"/>
</dbReference>
<dbReference type="SUPFAM" id="SSF110857">
    <property type="entry name" value="Gamma-glutamyl cyclotransferase-like"/>
    <property type="match status" value="1"/>
</dbReference>
<gene>
    <name evidence="2" type="ORF">H5P27_13765</name>
</gene>
<dbReference type="InterPro" id="IPR013024">
    <property type="entry name" value="GGCT-like"/>
</dbReference>
<sequence length="157" mass="17973">MDTQFLFAYGTLKSDQPEHSIHCVPPLSVEPAKALGSLWRLREGYPILQVDPEQAIVDASLDTKEDWMTALEFSHMHDPVASDQGYIEGELFEYPLEPGSLRKMDEWENFIPGVKSAYQRRVIWVKDSAGKDRIAWAYICYSPPNWAVLLNSNSWPE</sequence>
<dbReference type="InterPro" id="IPR036568">
    <property type="entry name" value="GGCT-like_sf"/>
</dbReference>
<evidence type="ECO:0000313" key="3">
    <source>
        <dbReference type="Proteomes" id="UP000526501"/>
    </source>
</evidence>
<dbReference type="CDD" id="cd06661">
    <property type="entry name" value="GGCT_like"/>
    <property type="match status" value="1"/>
</dbReference>
<evidence type="ECO:0000259" key="1">
    <source>
        <dbReference type="Pfam" id="PF06094"/>
    </source>
</evidence>
<name>A0A7X1E999_9BACT</name>
<keyword evidence="3" id="KW-1185">Reference proteome</keyword>
<dbReference type="Pfam" id="PF06094">
    <property type="entry name" value="GGACT"/>
    <property type="match status" value="1"/>
</dbReference>
<comment type="caution">
    <text evidence="2">The sequence shown here is derived from an EMBL/GenBank/DDBJ whole genome shotgun (WGS) entry which is preliminary data.</text>
</comment>
<protein>
    <submittedName>
        <fullName evidence="2">Gamma-glutamylcyclotransferase</fullName>
    </submittedName>
</protein>
<accession>A0A7X1E999</accession>
<feature type="domain" description="Gamma-glutamylcyclotransferase AIG2-like" evidence="1">
    <location>
        <begin position="83"/>
        <end position="155"/>
    </location>
</feature>
<reference evidence="2 3" key="1">
    <citation type="submission" date="2020-07" db="EMBL/GenBank/DDBJ databases">
        <authorList>
            <person name="Feng X."/>
        </authorList>
    </citation>
    <scope>NUCLEOTIDE SEQUENCE [LARGE SCALE GENOMIC DNA]</scope>
    <source>
        <strain evidence="2 3">JCM23202</strain>
    </source>
</reference>
<dbReference type="InterPro" id="IPR009288">
    <property type="entry name" value="AIG2-like_dom"/>
</dbReference>
<dbReference type="Proteomes" id="UP000526501">
    <property type="component" value="Unassembled WGS sequence"/>
</dbReference>
<dbReference type="GO" id="GO:0016740">
    <property type="term" value="F:transferase activity"/>
    <property type="evidence" value="ECO:0007669"/>
    <property type="project" value="UniProtKB-KW"/>
</dbReference>